<dbReference type="PROSITE" id="PS51257">
    <property type="entry name" value="PROKAR_LIPOPROTEIN"/>
    <property type="match status" value="1"/>
</dbReference>
<dbReference type="STRING" id="341036.SAMN05660649_01071"/>
<protein>
    <submittedName>
        <fullName evidence="1">Uncharacterized protein</fullName>
    </submittedName>
</protein>
<dbReference type="EMBL" id="FOOX01000003">
    <property type="protein sequence ID" value="SFG23434.1"/>
    <property type="molecule type" value="Genomic_DNA"/>
</dbReference>
<gene>
    <name evidence="1" type="ORF">SAMN05660649_01071</name>
</gene>
<accession>A0A1I2Q530</accession>
<dbReference type="OrthoDB" id="9831965at2"/>
<reference evidence="2" key="1">
    <citation type="submission" date="2016-10" db="EMBL/GenBank/DDBJ databases">
        <authorList>
            <person name="Varghese N."/>
            <person name="Submissions S."/>
        </authorList>
    </citation>
    <scope>NUCLEOTIDE SEQUENCE [LARGE SCALE GENOMIC DNA]</scope>
    <source>
        <strain evidence="2">DSM 17038</strain>
    </source>
</reference>
<proteinExistence type="predicted"/>
<organism evidence="1 2">
    <name type="scientific">Desulfotruncus arcticus DSM 17038</name>
    <dbReference type="NCBI Taxonomy" id="1121424"/>
    <lineage>
        <taxon>Bacteria</taxon>
        <taxon>Bacillati</taxon>
        <taxon>Bacillota</taxon>
        <taxon>Clostridia</taxon>
        <taxon>Eubacteriales</taxon>
        <taxon>Desulfallaceae</taxon>
        <taxon>Desulfotruncus</taxon>
    </lineage>
</organism>
<evidence type="ECO:0000313" key="2">
    <source>
        <dbReference type="Proteomes" id="UP000199337"/>
    </source>
</evidence>
<dbReference type="RefSeq" id="WP_092469447.1">
    <property type="nucleotide sequence ID" value="NZ_FOOX01000003.1"/>
</dbReference>
<dbReference type="Proteomes" id="UP000199337">
    <property type="component" value="Unassembled WGS sequence"/>
</dbReference>
<keyword evidence="2" id="KW-1185">Reference proteome</keyword>
<dbReference type="AlphaFoldDB" id="A0A1I2Q530"/>
<name>A0A1I2Q530_9FIRM</name>
<sequence length="195" mass="21370">MVPRCLGALLILVILLAGCSLPKLTAVEKEPAVDQAASGEENKPQSKTSDIALATSLPSQKESTVYTADQYNKNISDVKSVLNILIDSLIINDLSKAQTCLIDLDESGSEISLAELQQEMEQLHPIAWQLKDLRPVGNDKALVEVVYTMSDGTVRSTEPFSVTFLGEQWVVHFNSFAMSFHGIARHMIKDLKNQG</sequence>
<evidence type="ECO:0000313" key="1">
    <source>
        <dbReference type="EMBL" id="SFG23434.1"/>
    </source>
</evidence>